<proteinExistence type="predicted"/>
<accession>A0ABN0J481</accession>
<name>A0ABN0J481_9LEPT</name>
<comment type="caution">
    <text evidence="1">The sequence shown here is derived from an EMBL/GenBank/DDBJ whole genome shotgun (WGS) entry which is preliminary data.</text>
</comment>
<reference evidence="1 2" key="1">
    <citation type="submission" date="2013-01" db="EMBL/GenBank/DDBJ databases">
        <authorList>
            <person name="Harkins D.M."/>
            <person name="Durkin A.S."/>
            <person name="Brinkac L.M."/>
            <person name="Haft D.H."/>
            <person name="Selengut J.D."/>
            <person name="Sanka R."/>
            <person name="DePew J."/>
            <person name="Purushe J."/>
            <person name="Whelen A.C."/>
            <person name="Vinetz J.M."/>
            <person name="Sutton G.G."/>
            <person name="Nierman W.C."/>
            <person name="Fouts D.E."/>
        </authorList>
    </citation>
    <scope>NUCLEOTIDE SEQUENCE [LARGE SCALE GENOMIC DNA]</scope>
    <source>
        <strain evidence="1 2">2007001578</strain>
    </source>
</reference>
<protein>
    <recommendedName>
        <fullName evidence="3">SLEI domain protein, PF07620 family</fullName>
    </recommendedName>
</protein>
<sequence>MNFSTTLLKIEISHFLFRLVPKSQRILRNHSLEIFNIMQ</sequence>
<dbReference type="Proteomes" id="UP000012099">
    <property type="component" value="Unassembled WGS sequence"/>
</dbReference>
<keyword evidence="2" id="KW-1185">Reference proteome</keyword>
<evidence type="ECO:0008006" key="3">
    <source>
        <dbReference type="Google" id="ProtNLM"/>
    </source>
</evidence>
<gene>
    <name evidence="1" type="ORF">LEP1GSC035_3898</name>
</gene>
<organism evidence="1 2">
    <name type="scientific">Leptospira noguchii str. 2007001578</name>
    <dbReference type="NCBI Taxonomy" id="1049974"/>
    <lineage>
        <taxon>Bacteria</taxon>
        <taxon>Pseudomonadati</taxon>
        <taxon>Spirochaetota</taxon>
        <taxon>Spirochaetia</taxon>
        <taxon>Leptospirales</taxon>
        <taxon>Leptospiraceae</taxon>
        <taxon>Leptospira</taxon>
    </lineage>
</organism>
<evidence type="ECO:0000313" key="2">
    <source>
        <dbReference type="Proteomes" id="UP000012099"/>
    </source>
</evidence>
<dbReference type="EMBL" id="AHMH02000046">
    <property type="protein sequence ID" value="EMN01703.1"/>
    <property type="molecule type" value="Genomic_DNA"/>
</dbReference>
<evidence type="ECO:0000313" key="1">
    <source>
        <dbReference type="EMBL" id="EMN01703.1"/>
    </source>
</evidence>